<dbReference type="Proteomes" id="UP000316213">
    <property type="component" value="Unassembled WGS sequence"/>
</dbReference>
<keyword evidence="2" id="KW-1185">Reference proteome</keyword>
<reference evidence="1 2" key="1">
    <citation type="submission" date="2019-02" db="EMBL/GenBank/DDBJ databases">
        <title>Deep-cultivation of Planctomycetes and their phenomic and genomic characterization uncovers novel biology.</title>
        <authorList>
            <person name="Wiegand S."/>
            <person name="Jogler M."/>
            <person name="Boedeker C."/>
            <person name="Pinto D."/>
            <person name="Vollmers J."/>
            <person name="Rivas-Marin E."/>
            <person name="Kohn T."/>
            <person name="Peeters S.H."/>
            <person name="Heuer A."/>
            <person name="Rast P."/>
            <person name="Oberbeckmann S."/>
            <person name="Bunk B."/>
            <person name="Jeske O."/>
            <person name="Meyerdierks A."/>
            <person name="Storesund J.E."/>
            <person name="Kallscheuer N."/>
            <person name="Luecker S."/>
            <person name="Lage O.M."/>
            <person name="Pohl T."/>
            <person name="Merkel B.J."/>
            <person name="Hornburger P."/>
            <person name="Mueller R.-W."/>
            <person name="Bruemmer F."/>
            <person name="Labrenz M."/>
            <person name="Spormann A.M."/>
            <person name="Op Den Camp H."/>
            <person name="Overmann J."/>
            <person name="Amann R."/>
            <person name="Jetten M.S.M."/>
            <person name="Mascher T."/>
            <person name="Medema M.H."/>
            <person name="Devos D.P."/>
            <person name="Kaster A.-K."/>
            <person name="Ovreas L."/>
            <person name="Rohde M."/>
            <person name="Galperin M.Y."/>
            <person name="Jogler C."/>
        </authorList>
    </citation>
    <scope>NUCLEOTIDE SEQUENCE [LARGE SCALE GENOMIC DNA]</scope>
    <source>
        <strain evidence="1 2">Pla100</strain>
    </source>
</reference>
<dbReference type="EMBL" id="SJPM01000001">
    <property type="protein sequence ID" value="TWU03893.1"/>
    <property type="molecule type" value="Genomic_DNA"/>
</dbReference>
<proteinExistence type="predicted"/>
<protein>
    <submittedName>
        <fullName evidence="1">Uncharacterized protein</fullName>
    </submittedName>
</protein>
<name>A0A5C6AV98_9BACT</name>
<comment type="caution">
    <text evidence="1">The sequence shown here is derived from an EMBL/GenBank/DDBJ whole genome shotgun (WGS) entry which is preliminary data.</text>
</comment>
<sequence length="56" mass="6188">MGTGLKRRGTRSLREPSGFAANGAGSSVMLGQRLIANPYYRRKYSDVSCEFTQNKC</sequence>
<accession>A0A5C6AV98</accession>
<gene>
    <name evidence="1" type="ORF">Pla100_08280</name>
</gene>
<evidence type="ECO:0000313" key="1">
    <source>
        <dbReference type="EMBL" id="TWU03893.1"/>
    </source>
</evidence>
<organism evidence="1 2">
    <name type="scientific">Neorhodopirellula pilleata</name>
    <dbReference type="NCBI Taxonomy" id="2714738"/>
    <lineage>
        <taxon>Bacteria</taxon>
        <taxon>Pseudomonadati</taxon>
        <taxon>Planctomycetota</taxon>
        <taxon>Planctomycetia</taxon>
        <taxon>Pirellulales</taxon>
        <taxon>Pirellulaceae</taxon>
        <taxon>Neorhodopirellula</taxon>
    </lineage>
</organism>
<dbReference type="AlphaFoldDB" id="A0A5C6AV98"/>
<evidence type="ECO:0000313" key="2">
    <source>
        <dbReference type="Proteomes" id="UP000316213"/>
    </source>
</evidence>